<reference evidence="2" key="1">
    <citation type="submission" date="2020-10" db="EMBL/GenBank/DDBJ databases">
        <authorList>
            <person name="Gilroy R."/>
        </authorList>
    </citation>
    <scope>NUCLEOTIDE SEQUENCE</scope>
    <source>
        <strain evidence="2">35461</strain>
    </source>
</reference>
<dbReference type="Gene3D" id="3.90.1200.10">
    <property type="match status" value="1"/>
</dbReference>
<dbReference type="InterPro" id="IPR011009">
    <property type="entry name" value="Kinase-like_dom_sf"/>
</dbReference>
<comment type="caution">
    <text evidence="2">The sequence shown here is derived from an EMBL/GenBank/DDBJ whole genome shotgun (WGS) entry which is preliminary data.</text>
</comment>
<accession>A0A9D1NM94</accession>
<gene>
    <name evidence="2" type="ORF">IAC79_04240</name>
</gene>
<dbReference type="InterPro" id="IPR002575">
    <property type="entry name" value="Aminoglycoside_PTrfase"/>
</dbReference>
<dbReference type="Pfam" id="PF01636">
    <property type="entry name" value="APH"/>
    <property type="match status" value="1"/>
</dbReference>
<evidence type="ECO:0000313" key="2">
    <source>
        <dbReference type="EMBL" id="HIV09304.1"/>
    </source>
</evidence>
<feature type="domain" description="Aminoglycoside phosphotransferase" evidence="1">
    <location>
        <begin position="28"/>
        <end position="270"/>
    </location>
</feature>
<sequence>MAELGKATQSELKAISSAFQIYGDFVEGRPYGSGHINDTYQIDYSVGGAKMHYLLQRINHHVFTQPQSVQQNILRVTRHIAEKLRAQGEQDISRRTLTLILTKEGEPVHHDAQGNWWRMYVFVEGASTYDQIQSTAQAELVGEAFADFQNMVADLTDPRLHETIPNFHNTVKRYETLQAAIQKDAFNRAKDVKPEIAFVEARAASFGRLLERCAKGEIPERVTHNDTKLNNVMLDDKTGRGICVIDLDTVMPGLALYDFGDMCRTSTANAAEDEQDLSKVYSRMDMFEALARGYCRGAKFLTPGEKEELAFSARLITMTIGIRFLTDYLSGDTYFHIKRPGHNVDRCRTQLKMVQSMEEQADEMEAIVKKALAEA</sequence>
<reference evidence="2" key="2">
    <citation type="journal article" date="2021" name="PeerJ">
        <title>Extensive microbial diversity within the chicken gut microbiome revealed by metagenomics and culture.</title>
        <authorList>
            <person name="Gilroy R."/>
            <person name="Ravi A."/>
            <person name="Getino M."/>
            <person name="Pursley I."/>
            <person name="Horton D.L."/>
            <person name="Alikhan N.F."/>
            <person name="Baker D."/>
            <person name="Gharbi K."/>
            <person name="Hall N."/>
            <person name="Watson M."/>
            <person name="Adriaenssens E.M."/>
            <person name="Foster-Nyarko E."/>
            <person name="Jarju S."/>
            <person name="Secka A."/>
            <person name="Antonio M."/>
            <person name="Oren A."/>
            <person name="Chaudhuri R.R."/>
            <person name="La Ragione R."/>
            <person name="Hildebrand F."/>
            <person name="Pallen M.J."/>
        </authorList>
    </citation>
    <scope>NUCLEOTIDE SEQUENCE</scope>
    <source>
        <strain evidence="2">35461</strain>
    </source>
</reference>
<dbReference type="Proteomes" id="UP000886845">
    <property type="component" value="Unassembled WGS sequence"/>
</dbReference>
<protein>
    <submittedName>
        <fullName evidence="2">Aminoglycoside phosphotransferase family protein</fullName>
    </submittedName>
</protein>
<evidence type="ECO:0000259" key="1">
    <source>
        <dbReference type="Pfam" id="PF01636"/>
    </source>
</evidence>
<dbReference type="PANTHER" id="PTHR21064:SF5">
    <property type="entry name" value="SLR1880 PROTEIN"/>
    <property type="match status" value="1"/>
</dbReference>
<dbReference type="AlphaFoldDB" id="A0A9D1NM94"/>
<name>A0A9D1NM94_9BACT</name>
<dbReference type="EMBL" id="DVOR01000135">
    <property type="protein sequence ID" value="HIV09304.1"/>
    <property type="molecule type" value="Genomic_DNA"/>
</dbReference>
<dbReference type="InterPro" id="IPR050249">
    <property type="entry name" value="Pseudomonas-type_ThrB"/>
</dbReference>
<dbReference type="PANTHER" id="PTHR21064">
    <property type="entry name" value="AMINOGLYCOSIDE PHOSPHOTRANSFERASE DOMAIN-CONTAINING PROTEIN-RELATED"/>
    <property type="match status" value="1"/>
</dbReference>
<proteinExistence type="predicted"/>
<evidence type="ECO:0000313" key="3">
    <source>
        <dbReference type="Proteomes" id="UP000886845"/>
    </source>
</evidence>
<dbReference type="SUPFAM" id="SSF56112">
    <property type="entry name" value="Protein kinase-like (PK-like)"/>
    <property type="match status" value="1"/>
</dbReference>
<organism evidence="2 3">
    <name type="scientific">Candidatus Spyradenecus faecavium</name>
    <dbReference type="NCBI Taxonomy" id="2840947"/>
    <lineage>
        <taxon>Bacteria</taxon>
        <taxon>Pseudomonadati</taxon>
        <taxon>Lentisphaerota</taxon>
        <taxon>Lentisphaeria</taxon>
        <taxon>Lentisphaerales</taxon>
        <taxon>Lentisphaeraceae</taxon>
        <taxon>Lentisphaeraceae incertae sedis</taxon>
        <taxon>Candidatus Spyradenecus</taxon>
    </lineage>
</organism>